<proteinExistence type="predicted"/>
<accession>A0A2U7UEI8</accession>
<organism evidence="1">
    <name type="scientific">Pandoravirus macleodensis</name>
    <dbReference type="NCBI Taxonomy" id="2107707"/>
    <lineage>
        <taxon>Viruses</taxon>
        <taxon>Pandoravirus</taxon>
    </lineage>
</organism>
<dbReference type="Proteomes" id="UP000249758">
    <property type="component" value="Segment"/>
</dbReference>
<dbReference type="RefSeq" id="YP_009480874.1">
    <property type="nucleotide sequence ID" value="NC_037665.1"/>
</dbReference>
<gene>
    <name evidence="1" type="ORF">pmac_cds_190</name>
</gene>
<protein>
    <submittedName>
        <fullName evidence="1">Uncharacterized protein</fullName>
    </submittedName>
</protein>
<sequence>MEPDFVSPATACRSPPAMEPCVMPPPPSRPWSRLIDDDGGAQEADPHAPPVIAMHVSVGPREPAAVVLFDIDARRPLTCISLPTALRLGARWDAHGRATVHINGRSQVVEVLSAVNSTIYADTLGADVLGRHAGAGDPQLADPAALFMR</sequence>
<dbReference type="GeneID" id="36841333"/>
<reference evidence="1" key="1">
    <citation type="journal article" date="2018" name="Nat. Commun.">
        <title>Diversity and evolution of the emerging Pandoraviridae family.</title>
        <authorList>
            <person name="Legendre M."/>
            <person name="Fabre E."/>
            <person name="Poirot O."/>
            <person name="Jeudy S."/>
            <person name="Lartigue A."/>
            <person name="Alempic J.M."/>
            <person name="Beucher L."/>
            <person name="Philippe N."/>
            <person name="Bertaux L."/>
            <person name="Christo-Foroux E."/>
            <person name="Labadie K."/>
            <person name="Coute Y."/>
            <person name="Abergel C."/>
            <person name="Claverie J.M."/>
        </authorList>
    </citation>
    <scope>NUCLEOTIDE SEQUENCE [LARGE SCALE GENOMIC DNA]</scope>
    <source>
        <strain evidence="1">Macleodensis</strain>
    </source>
</reference>
<name>A0A2U7UEI8_9VIRU</name>
<dbReference type="EMBL" id="MG011691">
    <property type="protein sequence ID" value="AVK76878.1"/>
    <property type="molecule type" value="Genomic_DNA"/>
</dbReference>
<dbReference type="KEGG" id="vg:36841333"/>
<evidence type="ECO:0000313" key="1">
    <source>
        <dbReference type="EMBL" id="AVK76878.1"/>
    </source>
</evidence>